<evidence type="ECO:0000313" key="1">
    <source>
        <dbReference type="EnsemblPlants" id="Zm00001eb396190_P001"/>
    </source>
</evidence>
<proteinExistence type="predicted"/>
<keyword evidence="2" id="KW-1185">Reference proteome</keyword>
<dbReference type="Gramene" id="Zm00001eb396190_T001">
    <property type="protein sequence ID" value="Zm00001eb396190_P001"/>
    <property type="gene ID" value="Zm00001eb396190"/>
</dbReference>
<dbReference type="AlphaFoldDB" id="A0A804R5K2"/>
<evidence type="ECO:0000313" key="2">
    <source>
        <dbReference type="Proteomes" id="UP000007305"/>
    </source>
</evidence>
<reference evidence="1" key="2">
    <citation type="submission" date="2019-07" db="EMBL/GenBank/DDBJ databases">
        <authorList>
            <person name="Seetharam A."/>
            <person name="Woodhouse M."/>
            <person name="Cannon E."/>
        </authorList>
    </citation>
    <scope>NUCLEOTIDE SEQUENCE [LARGE SCALE GENOMIC DNA]</scope>
    <source>
        <strain evidence="1">cv. B73</strain>
    </source>
</reference>
<protein>
    <submittedName>
        <fullName evidence="1">Uncharacterized protein</fullName>
    </submittedName>
</protein>
<dbReference type="InParanoid" id="A0A804R5K2"/>
<reference evidence="1" key="3">
    <citation type="submission" date="2021-05" db="UniProtKB">
        <authorList>
            <consortium name="EnsemblPlants"/>
        </authorList>
    </citation>
    <scope>IDENTIFICATION</scope>
    <source>
        <strain evidence="1">cv. B73</strain>
    </source>
</reference>
<name>A0A804R5K2_MAIZE</name>
<dbReference type="EnsemblPlants" id="Zm00001eb396190_T001">
    <property type="protein sequence ID" value="Zm00001eb396190_P001"/>
    <property type="gene ID" value="Zm00001eb396190"/>
</dbReference>
<organism evidence="1 2">
    <name type="scientific">Zea mays</name>
    <name type="common">Maize</name>
    <dbReference type="NCBI Taxonomy" id="4577"/>
    <lineage>
        <taxon>Eukaryota</taxon>
        <taxon>Viridiplantae</taxon>
        <taxon>Streptophyta</taxon>
        <taxon>Embryophyta</taxon>
        <taxon>Tracheophyta</taxon>
        <taxon>Spermatophyta</taxon>
        <taxon>Magnoliopsida</taxon>
        <taxon>Liliopsida</taxon>
        <taxon>Poales</taxon>
        <taxon>Poaceae</taxon>
        <taxon>PACMAD clade</taxon>
        <taxon>Panicoideae</taxon>
        <taxon>Andropogonodae</taxon>
        <taxon>Andropogoneae</taxon>
        <taxon>Tripsacinae</taxon>
        <taxon>Zea</taxon>
    </lineage>
</organism>
<accession>A0A804R5K2</accession>
<sequence length="117" mass="12858">RPLAVADDEAAGVYAEPAPGAVHLVVPPRDDEVVAPVLSPRRLEQHVGEHDVGVHPPQELRLRVREHQRAQDRQLGPEPRQLGVEHRVAVEDVEAVDAAVVHLVLERAEEDVVAVVR</sequence>
<dbReference type="Proteomes" id="UP000007305">
    <property type="component" value="Chromosome 9"/>
</dbReference>
<reference evidence="2" key="1">
    <citation type="journal article" date="2009" name="Science">
        <title>The B73 maize genome: complexity, diversity, and dynamics.</title>
        <authorList>
            <person name="Schnable P.S."/>
            <person name="Ware D."/>
            <person name="Fulton R.S."/>
            <person name="Stein J.C."/>
            <person name="Wei F."/>
            <person name="Pasternak S."/>
            <person name="Liang C."/>
            <person name="Zhang J."/>
            <person name="Fulton L."/>
            <person name="Graves T.A."/>
            <person name="Minx P."/>
            <person name="Reily A.D."/>
            <person name="Courtney L."/>
            <person name="Kruchowski S.S."/>
            <person name="Tomlinson C."/>
            <person name="Strong C."/>
            <person name="Delehaunty K."/>
            <person name="Fronick C."/>
            <person name="Courtney B."/>
            <person name="Rock S.M."/>
            <person name="Belter E."/>
            <person name="Du F."/>
            <person name="Kim K."/>
            <person name="Abbott R.M."/>
            <person name="Cotton M."/>
            <person name="Levy A."/>
            <person name="Marchetto P."/>
            <person name="Ochoa K."/>
            <person name="Jackson S.M."/>
            <person name="Gillam B."/>
            <person name="Chen W."/>
            <person name="Yan L."/>
            <person name="Higginbotham J."/>
            <person name="Cardenas M."/>
            <person name="Waligorski J."/>
            <person name="Applebaum E."/>
            <person name="Phelps L."/>
            <person name="Falcone J."/>
            <person name="Kanchi K."/>
            <person name="Thane T."/>
            <person name="Scimone A."/>
            <person name="Thane N."/>
            <person name="Henke J."/>
            <person name="Wang T."/>
            <person name="Ruppert J."/>
            <person name="Shah N."/>
            <person name="Rotter K."/>
            <person name="Hodges J."/>
            <person name="Ingenthron E."/>
            <person name="Cordes M."/>
            <person name="Kohlberg S."/>
            <person name="Sgro J."/>
            <person name="Delgado B."/>
            <person name="Mead K."/>
            <person name="Chinwalla A."/>
            <person name="Leonard S."/>
            <person name="Crouse K."/>
            <person name="Collura K."/>
            <person name="Kudrna D."/>
            <person name="Currie J."/>
            <person name="He R."/>
            <person name="Angelova A."/>
            <person name="Rajasekar S."/>
            <person name="Mueller T."/>
            <person name="Lomeli R."/>
            <person name="Scara G."/>
            <person name="Ko A."/>
            <person name="Delaney K."/>
            <person name="Wissotski M."/>
            <person name="Lopez G."/>
            <person name="Campos D."/>
            <person name="Braidotti M."/>
            <person name="Ashley E."/>
            <person name="Golser W."/>
            <person name="Kim H."/>
            <person name="Lee S."/>
            <person name="Lin J."/>
            <person name="Dujmic Z."/>
            <person name="Kim W."/>
            <person name="Talag J."/>
            <person name="Zuccolo A."/>
            <person name="Fan C."/>
            <person name="Sebastian A."/>
            <person name="Kramer M."/>
            <person name="Spiegel L."/>
            <person name="Nascimento L."/>
            <person name="Zutavern T."/>
            <person name="Miller B."/>
            <person name="Ambroise C."/>
            <person name="Muller S."/>
            <person name="Spooner W."/>
            <person name="Narechania A."/>
            <person name="Ren L."/>
            <person name="Wei S."/>
            <person name="Kumari S."/>
            <person name="Faga B."/>
            <person name="Levy M.J."/>
            <person name="McMahan L."/>
            <person name="Van Buren P."/>
            <person name="Vaughn M.W."/>
            <person name="Ying K."/>
            <person name="Yeh C.-T."/>
            <person name="Emrich S.J."/>
            <person name="Jia Y."/>
            <person name="Kalyanaraman A."/>
            <person name="Hsia A.-P."/>
            <person name="Barbazuk W.B."/>
            <person name="Baucom R.S."/>
            <person name="Brutnell T.P."/>
            <person name="Carpita N.C."/>
            <person name="Chaparro C."/>
            <person name="Chia J.-M."/>
            <person name="Deragon J.-M."/>
            <person name="Estill J.C."/>
            <person name="Fu Y."/>
            <person name="Jeddeloh J.A."/>
            <person name="Han Y."/>
            <person name="Lee H."/>
            <person name="Li P."/>
            <person name="Lisch D.R."/>
            <person name="Liu S."/>
            <person name="Liu Z."/>
            <person name="Nagel D.H."/>
            <person name="McCann M.C."/>
            <person name="SanMiguel P."/>
            <person name="Myers A.M."/>
            <person name="Nettleton D."/>
            <person name="Nguyen J."/>
            <person name="Penning B.W."/>
            <person name="Ponnala L."/>
            <person name="Schneider K.L."/>
            <person name="Schwartz D.C."/>
            <person name="Sharma A."/>
            <person name="Soderlund C."/>
            <person name="Springer N.M."/>
            <person name="Sun Q."/>
            <person name="Wang H."/>
            <person name="Waterman M."/>
            <person name="Westerman R."/>
            <person name="Wolfgruber T.K."/>
            <person name="Yang L."/>
            <person name="Yu Y."/>
            <person name="Zhang L."/>
            <person name="Zhou S."/>
            <person name="Zhu Q."/>
            <person name="Bennetzen J.L."/>
            <person name="Dawe R.K."/>
            <person name="Jiang J."/>
            <person name="Jiang N."/>
            <person name="Presting G.G."/>
            <person name="Wessler S.R."/>
            <person name="Aluru S."/>
            <person name="Martienssen R.A."/>
            <person name="Clifton S.W."/>
            <person name="McCombie W.R."/>
            <person name="Wing R.A."/>
            <person name="Wilson R.K."/>
        </authorList>
    </citation>
    <scope>NUCLEOTIDE SEQUENCE [LARGE SCALE GENOMIC DNA]</scope>
    <source>
        <strain evidence="2">cv. B73</strain>
    </source>
</reference>